<dbReference type="PROSITE" id="PS51257">
    <property type="entry name" value="PROKAR_LIPOPROTEIN"/>
    <property type="match status" value="1"/>
</dbReference>
<feature type="non-terminal residue" evidence="1">
    <location>
        <position position="149"/>
    </location>
</feature>
<accession>A0A4R0X2J3</accession>
<proteinExistence type="predicted"/>
<reference evidence="1 2" key="1">
    <citation type="submission" date="2017-02" db="EMBL/GenBank/DDBJ databases">
        <title>Paraburkholderia sophoroidis sp. nov. and Paraburkholderia steynii sp. nov. rhizobial symbionts of the fynbos legume Hypocalyptus sophoroides.</title>
        <authorList>
            <person name="Steenkamp E.T."/>
            <person name="Beukes C.W."/>
            <person name="Van Zyl E."/>
            <person name="Avontuur J."/>
            <person name="Chan W.Y."/>
            <person name="Hassen A."/>
            <person name="Palmer M."/>
            <person name="Mthombeni L."/>
            <person name="Phalane F."/>
            <person name="Sereme K."/>
            <person name="Venter S.N."/>
        </authorList>
    </citation>
    <scope>NUCLEOTIDE SEQUENCE [LARGE SCALE GENOMIC DNA]</scope>
    <source>
        <strain evidence="1 2">HC1.1ba</strain>
    </source>
</reference>
<protein>
    <recommendedName>
        <fullName evidence="3">Lipoprotein</fullName>
    </recommendedName>
</protein>
<organism evidence="1 2">
    <name type="scientific">Paraburkholderia steynii</name>
    <dbReference type="NCBI Taxonomy" id="1245441"/>
    <lineage>
        <taxon>Bacteria</taxon>
        <taxon>Pseudomonadati</taxon>
        <taxon>Pseudomonadota</taxon>
        <taxon>Betaproteobacteria</taxon>
        <taxon>Burkholderiales</taxon>
        <taxon>Burkholderiaceae</taxon>
        <taxon>Paraburkholderia</taxon>
    </lineage>
</organism>
<sequence length="149" mass="16754">MRNFLLLTAVLTSSLLTGCGKDTPDDELHAKVVRPNAESGLTGVEVVDYQRDNGWVDPQSANRYIVRYKFNWELKKPFFDIALARAKDDRADGSGGMFSFSDGTIEWLQKHDRNERSTRIDAMKAKCPACAAWLSEGDEECDESAFELL</sequence>
<comment type="caution">
    <text evidence="1">The sequence shown here is derived from an EMBL/GenBank/DDBJ whole genome shotgun (WGS) entry which is preliminary data.</text>
</comment>
<evidence type="ECO:0008006" key="3">
    <source>
        <dbReference type="Google" id="ProtNLM"/>
    </source>
</evidence>
<gene>
    <name evidence="1" type="ORF">BZM27_52550</name>
</gene>
<dbReference type="EMBL" id="MWML01000657">
    <property type="protein sequence ID" value="TCG02882.1"/>
    <property type="molecule type" value="Genomic_DNA"/>
</dbReference>
<dbReference type="Proteomes" id="UP000294200">
    <property type="component" value="Unassembled WGS sequence"/>
</dbReference>
<keyword evidence="2" id="KW-1185">Reference proteome</keyword>
<dbReference type="AlphaFoldDB" id="A0A4R0X2J3"/>
<evidence type="ECO:0000313" key="2">
    <source>
        <dbReference type="Proteomes" id="UP000294200"/>
    </source>
</evidence>
<evidence type="ECO:0000313" key="1">
    <source>
        <dbReference type="EMBL" id="TCG02882.1"/>
    </source>
</evidence>
<name>A0A4R0X2J3_9BURK</name>